<evidence type="ECO:0000256" key="2">
    <source>
        <dbReference type="ARBA" id="ARBA00022741"/>
    </source>
</evidence>
<keyword evidence="3 4" id="KW-0067">ATP-binding</keyword>
<dbReference type="InterPro" id="IPR011761">
    <property type="entry name" value="ATP-grasp"/>
</dbReference>
<dbReference type="InterPro" id="IPR013815">
    <property type="entry name" value="ATP_grasp_subdomain_1"/>
</dbReference>
<protein>
    <submittedName>
        <fullName evidence="6">Carbamoylphosphate synthase large subunit</fullName>
        <ecNumber evidence="6">6.3.5.5</ecNumber>
    </submittedName>
</protein>
<dbReference type="Gene3D" id="3.30.470.20">
    <property type="entry name" value="ATP-grasp fold, B domain"/>
    <property type="match status" value="1"/>
</dbReference>
<dbReference type="Proteomes" id="UP000255213">
    <property type="component" value="Unassembled WGS sequence"/>
</dbReference>
<evidence type="ECO:0000256" key="3">
    <source>
        <dbReference type="ARBA" id="ARBA00022840"/>
    </source>
</evidence>
<evidence type="ECO:0000256" key="1">
    <source>
        <dbReference type="ARBA" id="ARBA00022598"/>
    </source>
</evidence>
<keyword evidence="2 4" id="KW-0547">Nucleotide-binding</keyword>
<dbReference type="AlphaFoldDB" id="A0A380IFA3"/>
<dbReference type="PANTHER" id="PTHR43585:SF2">
    <property type="entry name" value="ATP-GRASP ENZYME FSQD"/>
    <property type="match status" value="1"/>
</dbReference>
<name>A0A380IFA3_STRAI</name>
<dbReference type="GO" id="GO:0005524">
    <property type="term" value="F:ATP binding"/>
    <property type="evidence" value="ECO:0007669"/>
    <property type="project" value="UniProtKB-UniRule"/>
</dbReference>
<sequence length="411" mass="47222">MIGFGGEGKCPISYILSIYRKVMLMNFIVISPYYPENFQPFTIELAKKGINVLGIGQEPYEQLGSDLQGALTEYFRVENLEDIEEVKRAVAFLFYKHGPIDRIESQNEYWLEHDAILREQFHVLGAKPKHLRKTKFKSKMKKYFAAAGVPVVPGQVIKTEKDIARAIKKIGLPMIAKPDNGVGAAATYKLTSLADVEHFTEQWDHETVYFFEKFVHSSEICTYDGLIDAAGNIVFETTLDYHYTPLELLESQKDNAYYVSKTIDPKLQAYGRAVVKAFGMKERFFHIEFFREGDDYIAIEYNNRPAGGFTVDVYNFAHSIDLYRDYASVVVGEAVAERSFEPQYCLAITRRDATQYAHSEDDLRSRYAEQLKMEKRMPRAFAALQGDTIYTLTTDNREELEDMIAYISQRQ</sequence>
<dbReference type="SUPFAM" id="SSF56059">
    <property type="entry name" value="Glutathione synthetase ATP-binding domain-like"/>
    <property type="match status" value="1"/>
</dbReference>
<organism evidence="6 7">
    <name type="scientific">Streptococcus acidominimus</name>
    <dbReference type="NCBI Taxonomy" id="1326"/>
    <lineage>
        <taxon>Bacteria</taxon>
        <taxon>Bacillati</taxon>
        <taxon>Bacillota</taxon>
        <taxon>Bacilli</taxon>
        <taxon>Lactobacillales</taxon>
        <taxon>Streptococcaceae</taxon>
        <taxon>Streptococcus</taxon>
    </lineage>
</organism>
<dbReference type="Gene3D" id="3.40.50.20">
    <property type="match status" value="1"/>
</dbReference>
<dbReference type="GO" id="GO:0046872">
    <property type="term" value="F:metal ion binding"/>
    <property type="evidence" value="ECO:0007669"/>
    <property type="project" value="InterPro"/>
</dbReference>
<reference evidence="6 7" key="1">
    <citation type="submission" date="2018-06" db="EMBL/GenBank/DDBJ databases">
        <authorList>
            <consortium name="Pathogen Informatics"/>
            <person name="Doyle S."/>
        </authorList>
    </citation>
    <scope>NUCLEOTIDE SEQUENCE [LARGE SCALE GENOMIC DNA]</scope>
    <source>
        <strain evidence="6 7">NCTC12957</strain>
    </source>
</reference>
<dbReference type="PANTHER" id="PTHR43585">
    <property type="entry name" value="FUMIPYRROLE BIOSYNTHESIS PROTEIN C"/>
    <property type="match status" value="1"/>
</dbReference>
<dbReference type="Pfam" id="PF13535">
    <property type="entry name" value="ATP-grasp_4"/>
    <property type="match status" value="1"/>
</dbReference>
<dbReference type="EC" id="6.3.5.5" evidence="6"/>
<accession>A0A380IFA3</accession>
<evidence type="ECO:0000259" key="5">
    <source>
        <dbReference type="PROSITE" id="PS50975"/>
    </source>
</evidence>
<proteinExistence type="predicted"/>
<evidence type="ECO:0000256" key="4">
    <source>
        <dbReference type="PROSITE-ProRule" id="PRU00409"/>
    </source>
</evidence>
<dbReference type="PROSITE" id="PS50975">
    <property type="entry name" value="ATP_GRASP"/>
    <property type="match status" value="1"/>
</dbReference>
<dbReference type="GO" id="GO:0004088">
    <property type="term" value="F:carbamoyl-phosphate synthase (glutamine-hydrolyzing) activity"/>
    <property type="evidence" value="ECO:0007669"/>
    <property type="project" value="UniProtKB-EC"/>
</dbReference>
<gene>
    <name evidence="6" type="primary">carB_1</name>
    <name evidence="6" type="ORF">NCTC12957_01351</name>
</gene>
<dbReference type="Gene3D" id="3.30.1490.20">
    <property type="entry name" value="ATP-grasp fold, A domain"/>
    <property type="match status" value="1"/>
</dbReference>
<evidence type="ECO:0000313" key="6">
    <source>
        <dbReference type="EMBL" id="SUN07697.1"/>
    </source>
</evidence>
<dbReference type="EMBL" id="UHEN01000001">
    <property type="protein sequence ID" value="SUN07697.1"/>
    <property type="molecule type" value="Genomic_DNA"/>
</dbReference>
<evidence type="ECO:0000313" key="7">
    <source>
        <dbReference type="Proteomes" id="UP000255213"/>
    </source>
</evidence>
<feature type="domain" description="ATP-grasp" evidence="5">
    <location>
        <begin position="141"/>
        <end position="331"/>
    </location>
</feature>
<dbReference type="InterPro" id="IPR052032">
    <property type="entry name" value="ATP-dep_AA_Ligase"/>
</dbReference>
<keyword evidence="1 6" id="KW-0436">Ligase</keyword>